<feature type="domain" description="Response regulatory" evidence="4">
    <location>
        <begin position="10"/>
        <end position="126"/>
    </location>
</feature>
<comment type="caution">
    <text evidence="5">The sequence shown here is derived from an EMBL/GenBank/DDBJ whole genome shotgun (WGS) entry which is preliminary data.</text>
</comment>
<gene>
    <name evidence="5" type="ORF">A2801_02100</name>
</gene>
<feature type="modified residue" description="4-aspartylphosphate" evidence="2">
    <location>
        <position position="59"/>
    </location>
</feature>
<dbReference type="SUPFAM" id="SSF52172">
    <property type="entry name" value="CheY-like"/>
    <property type="match status" value="1"/>
</dbReference>
<accession>A0A1F7YPM6</accession>
<dbReference type="PANTHER" id="PTHR44591">
    <property type="entry name" value="STRESS RESPONSE REGULATOR PROTEIN 1"/>
    <property type="match status" value="1"/>
</dbReference>
<dbReference type="SMART" id="SM00448">
    <property type="entry name" value="REC"/>
    <property type="match status" value="1"/>
</dbReference>
<dbReference type="Proteomes" id="UP000177263">
    <property type="component" value="Unassembled WGS sequence"/>
</dbReference>
<protein>
    <recommendedName>
        <fullName evidence="4">Response regulatory domain-containing protein</fullName>
    </recommendedName>
</protein>
<dbReference type="GO" id="GO:0000160">
    <property type="term" value="P:phosphorelay signal transduction system"/>
    <property type="evidence" value="ECO:0007669"/>
    <property type="project" value="InterPro"/>
</dbReference>
<dbReference type="InterPro" id="IPR011006">
    <property type="entry name" value="CheY-like_superfamily"/>
</dbReference>
<evidence type="ECO:0000259" key="4">
    <source>
        <dbReference type="PROSITE" id="PS50110"/>
    </source>
</evidence>
<sequence length="153" mass="16909">MAAEPKAQPLILIVEDDPALSKMYAIKFQNSGFQVIVAHDGATGLSMAAQQHPDIVLLDMMLPKYSGIEFLEQLQQHSQQITIPIIALSNKTDQQDVDRAKKLGVREYLAKAMYTPEQVMQTVNKYLGDKAPQPVAQEPTVQAQQPNPSAPQQ</sequence>
<dbReference type="InterPro" id="IPR050595">
    <property type="entry name" value="Bact_response_regulator"/>
</dbReference>
<dbReference type="EMBL" id="MGGM01000015">
    <property type="protein sequence ID" value="OGM29296.1"/>
    <property type="molecule type" value="Genomic_DNA"/>
</dbReference>
<dbReference type="PANTHER" id="PTHR44591:SF3">
    <property type="entry name" value="RESPONSE REGULATORY DOMAIN-CONTAINING PROTEIN"/>
    <property type="match status" value="1"/>
</dbReference>
<reference evidence="5 6" key="1">
    <citation type="journal article" date="2016" name="Nat. Commun.">
        <title>Thousands of microbial genomes shed light on interconnected biogeochemical processes in an aquifer system.</title>
        <authorList>
            <person name="Anantharaman K."/>
            <person name="Brown C.T."/>
            <person name="Hug L.A."/>
            <person name="Sharon I."/>
            <person name="Castelle C.J."/>
            <person name="Probst A.J."/>
            <person name="Thomas B.C."/>
            <person name="Singh A."/>
            <person name="Wilkins M.J."/>
            <person name="Karaoz U."/>
            <person name="Brodie E.L."/>
            <person name="Williams K.H."/>
            <person name="Hubbard S.S."/>
            <person name="Banfield J.F."/>
        </authorList>
    </citation>
    <scope>NUCLEOTIDE SEQUENCE [LARGE SCALE GENOMIC DNA]</scope>
</reference>
<dbReference type="AlphaFoldDB" id="A0A1F7YPM6"/>
<feature type="region of interest" description="Disordered" evidence="3">
    <location>
        <begin position="130"/>
        <end position="153"/>
    </location>
</feature>
<feature type="compositionally biased region" description="Low complexity" evidence="3">
    <location>
        <begin position="142"/>
        <end position="153"/>
    </location>
</feature>
<organism evidence="5 6">
    <name type="scientific">Candidatus Woesebacteria bacterium RIFCSPHIGHO2_01_FULL_41_10</name>
    <dbReference type="NCBI Taxonomy" id="1802500"/>
    <lineage>
        <taxon>Bacteria</taxon>
        <taxon>Candidatus Woeseibacteriota</taxon>
    </lineage>
</organism>
<evidence type="ECO:0000313" key="6">
    <source>
        <dbReference type="Proteomes" id="UP000177263"/>
    </source>
</evidence>
<dbReference type="Pfam" id="PF00072">
    <property type="entry name" value="Response_reg"/>
    <property type="match status" value="1"/>
</dbReference>
<evidence type="ECO:0000256" key="1">
    <source>
        <dbReference type="ARBA" id="ARBA00022553"/>
    </source>
</evidence>
<evidence type="ECO:0000256" key="2">
    <source>
        <dbReference type="PROSITE-ProRule" id="PRU00169"/>
    </source>
</evidence>
<dbReference type="CDD" id="cd00156">
    <property type="entry name" value="REC"/>
    <property type="match status" value="1"/>
</dbReference>
<dbReference type="PROSITE" id="PS50110">
    <property type="entry name" value="RESPONSE_REGULATORY"/>
    <property type="match status" value="1"/>
</dbReference>
<evidence type="ECO:0000313" key="5">
    <source>
        <dbReference type="EMBL" id="OGM29296.1"/>
    </source>
</evidence>
<keyword evidence="1 2" id="KW-0597">Phosphoprotein</keyword>
<dbReference type="Gene3D" id="3.40.50.2300">
    <property type="match status" value="1"/>
</dbReference>
<dbReference type="InterPro" id="IPR001789">
    <property type="entry name" value="Sig_transdc_resp-reg_receiver"/>
</dbReference>
<proteinExistence type="predicted"/>
<evidence type="ECO:0000256" key="3">
    <source>
        <dbReference type="SAM" id="MobiDB-lite"/>
    </source>
</evidence>
<dbReference type="STRING" id="1802500.A2801_02100"/>
<name>A0A1F7YPM6_9BACT</name>